<gene>
    <name evidence="2" type="ORF">KQI42_19610</name>
</gene>
<keyword evidence="1" id="KW-0812">Transmembrane</keyword>
<evidence type="ECO:0008006" key="4">
    <source>
        <dbReference type="Google" id="ProtNLM"/>
    </source>
</evidence>
<dbReference type="RefSeq" id="WP_216522230.1">
    <property type="nucleotide sequence ID" value="NZ_JAHLPM010000028.1"/>
</dbReference>
<sequence length="57" mass="6412">MMNNNGFRNGAFWGSLLGASVGMYFGTKMTPMQRRKMMKSARRATTTLRDGISSFWG</sequence>
<dbReference type="Proteomes" id="UP000749471">
    <property type="component" value="Unassembled WGS sequence"/>
</dbReference>
<proteinExistence type="predicted"/>
<keyword evidence="3" id="KW-1185">Reference proteome</keyword>
<evidence type="ECO:0000313" key="2">
    <source>
        <dbReference type="EMBL" id="MBU5440205.1"/>
    </source>
</evidence>
<keyword evidence="1" id="KW-1133">Transmembrane helix</keyword>
<keyword evidence="1" id="KW-0472">Membrane</keyword>
<protein>
    <recommendedName>
        <fullName evidence="4">YtxH domain-containing protein</fullName>
    </recommendedName>
</protein>
<dbReference type="EMBL" id="JAHLPM010000028">
    <property type="protein sequence ID" value="MBU5440205.1"/>
    <property type="molecule type" value="Genomic_DNA"/>
</dbReference>
<accession>A0ABS6EB94</accession>
<feature type="transmembrane region" description="Helical" evidence="1">
    <location>
        <begin position="12"/>
        <end position="30"/>
    </location>
</feature>
<name>A0ABS6EB94_9FIRM</name>
<evidence type="ECO:0000313" key="3">
    <source>
        <dbReference type="Proteomes" id="UP000749471"/>
    </source>
</evidence>
<reference evidence="2 3" key="1">
    <citation type="submission" date="2021-06" db="EMBL/GenBank/DDBJ databases">
        <authorList>
            <person name="Sun Q."/>
            <person name="Li D."/>
        </authorList>
    </citation>
    <scope>NUCLEOTIDE SEQUENCE [LARGE SCALE GENOMIC DNA]</scope>
    <source>
        <strain evidence="2 3">MSJ-40</strain>
    </source>
</reference>
<evidence type="ECO:0000256" key="1">
    <source>
        <dbReference type="SAM" id="Phobius"/>
    </source>
</evidence>
<organism evidence="2 3">
    <name type="scientific">Tissierella simiarum</name>
    <dbReference type="NCBI Taxonomy" id="2841534"/>
    <lineage>
        <taxon>Bacteria</taxon>
        <taxon>Bacillati</taxon>
        <taxon>Bacillota</taxon>
        <taxon>Tissierellia</taxon>
        <taxon>Tissierellales</taxon>
        <taxon>Tissierellaceae</taxon>
        <taxon>Tissierella</taxon>
    </lineage>
</organism>
<comment type="caution">
    <text evidence="2">The sequence shown here is derived from an EMBL/GenBank/DDBJ whole genome shotgun (WGS) entry which is preliminary data.</text>
</comment>